<feature type="transmembrane region" description="Helical" evidence="1">
    <location>
        <begin position="57"/>
        <end position="75"/>
    </location>
</feature>
<proteinExistence type="predicted"/>
<keyword evidence="1" id="KW-0472">Membrane</keyword>
<organism evidence="2 3">
    <name type="scientific">Protopolystoma xenopodis</name>
    <dbReference type="NCBI Taxonomy" id="117903"/>
    <lineage>
        <taxon>Eukaryota</taxon>
        <taxon>Metazoa</taxon>
        <taxon>Spiralia</taxon>
        <taxon>Lophotrochozoa</taxon>
        <taxon>Platyhelminthes</taxon>
        <taxon>Monogenea</taxon>
        <taxon>Polyopisthocotylea</taxon>
        <taxon>Polystomatidea</taxon>
        <taxon>Polystomatidae</taxon>
        <taxon>Protopolystoma</taxon>
    </lineage>
</organism>
<dbReference type="AlphaFoldDB" id="A0A448WJ54"/>
<accession>A0A448WJ54</accession>
<keyword evidence="1" id="KW-0812">Transmembrane</keyword>
<gene>
    <name evidence="2" type="ORF">PXEA_LOCUS6477</name>
</gene>
<evidence type="ECO:0000313" key="3">
    <source>
        <dbReference type="Proteomes" id="UP000784294"/>
    </source>
</evidence>
<protein>
    <submittedName>
        <fullName evidence="2">Uncharacterized protein</fullName>
    </submittedName>
</protein>
<sequence>MAPGIIHYFNIFSSWVYNAFVATGFFHWEYGCTGLIFQLCMNNPKGCLRQKDPSREYFVFMTFCVVQIYLLAEVTNDIKVYANPSDTRTLWSLIPGHSLLPVVEATTFGEVQAPTTTTSVTAVSITKTVPDGPLGARLPVSLVLQHLISRAPSEIPSSYATAGWSIQQYLIWQLGPCNLQQRFQASPNFPITTTVTNRAGGESSIETKRQGRGASEAERLIFLRNGLAAYTKEASCELFLIL</sequence>
<keyword evidence="1" id="KW-1133">Transmembrane helix</keyword>
<evidence type="ECO:0000256" key="1">
    <source>
        <dbReference type="SAM" id="Phobius"/>
    </source>
</evidence>
<comment type="caution">
    <text evidence="2">The sequence shown here is derived from an EMBL/GenBank/DDBJ whole genome shotgun (WGS) entry which is preliminary data.</text>
</comment>
<dbReference type="EMBL" id="CAAALY010016598">
    <property type="protein sequence ID" value="VEL13037.1"/>
    <property type="molecule type" value="Genomic_DNA"/>
</dbReference>
<reference evidence="2" key="1">
    <citation type="submission" date="2018-11" db="EMBL/GenBank/DDBJ databases">
        <authorList>
            <consortium name="Pathogen Informatics"/>
        </authorList>
    </citation>
    <scope>NUCLEOTIDE SEQUENCE</scope>
</reference>
<dbReference type="Proteomes" id="UP000784294">
    <property type="component" value="Unassembled WGS sequence"/>
</dbReference>
<dbReference type="OrthoDB" id="18786at2759"/>
<keyword evidence="3" id="KW-1185">Reference proteome</keyword>
<evidence type="ECO:0000313" key="2">
    <source>
        <dbReference type="EMBL" id="VEL13037.1"/>
    </source>
</evidence>
<feature type="transmembrane region" description="Helical" evidence="1">
    <location>
        <begin position="15"/>
        <end position="37"/>
    </location>
</feature>
<name>A0A448WJ54_9PLAT</name>